<proteinExistence type="predicted"/>
<organism evidence="1 2">
    <name type="scientific">Actinomadura parmotrematis</name>
    <dbReference type="NCBI Taxonomy" id="2864039"/>
    <lineage>
        <taxon>Bacteria</taxon>
        <taxon>Bacillati</taxon>
        <taxon>Actinomycetota</taxon>
        <taxon>Actinomycetes</taxon>
        <taxon>Streptosporangiales</taxon>
        <taxon>Thermomonosporaceae</taxon>
        <taxon>Actinomadura</taxon>
    </lineage>
</organism>
<dbReference type="RefSeq" id="WP_220166047.1">
    <property type="nucleotide sequence ID" value="NZ_JAIBOA010000006.1"/>
</dbReference>
<dbReference type="Proteomes" id="UP000774570">
    <property type="component" value="Unassembled WGS sequence"/>
</dbReference>
<dbReference type="EMBL" id="JAIBOA010000006">
    <property type="protein sequence ID" value="MBW8483088.1"/>
    <property type="molecule type" value="Genomic_DNA"/>
</dbReference>
<sequence>MDGTGSGGGDGVGAVIARMREIGAALPAEDGVARFNRVYLRVTELVAAHLAAGTFEDPAFVARLDEVFAGLYFANVDDGGADPSWRPLFECRRHRGVWNLQYVLAGMNAHINHDLALAVIATCEERGVEPDDPPVHADFRRVNGLLAEVEAEVRREVEPELLRLATREAEGLKHIVGSFSVARARDLAWFSVRSLWPIRHTGHPYRAAVGIMAESVGLAGRLLLTPVAPDGALL</sequence>
<dbReference type="Pfam" id="PF19458">
    <property type="entry name" value="DUF5995"/>
    <property type="match status" value="1"/>
</dbReference>
<protein>
    <submittedName>
        <fullName evidence="1">Uncharacterized protein</fullName>
    </submittedName>
</protein>
<reference evidence="1 2" key="1">
    <citation type="submission" date="2021-07" db="EMBL/GenBank/DDBJ databases">
        <title>Actinomadura sp. PM05-2 isolated from lichen.</title>
        <authorList>
            <person name="Somphong A."/>
            <person name="Phongsopitanun W."/>
            <person name="Tanasupawat S."/>
            <person name="Peongsungnone V."/>
        </authorList>
    </citation>
    <scope>NUCLEOTIDE SEQUENCE [LARGE SCALE GENOMIC DNA]</scope>
    <source>
        <strain evidence="1 2">PM05-2</strain>
    </source>
</reference>
<evidence type="ECO:0000313" key="1">
    <source>
        <dbReference type="EMBL" id="MBW8483088.1"/>
    </source>
</evidence>
<comment type="caution">
    <text evidence="1">The sequence shown here is derived from an EMBL/GenBank/DDBJ whole genome shotgun (WGS) entry which is preliminary data.</text>
</comment>
<name>A0ABS7FRR7_9ACTN</name>
<keyword evidence="2" id="KW-1185">Reference proteome</keyword>
<gene>
    <name evidence="1" type="ORF">K1Y72_11955</name>
</gene>
<evidence type="ECO:0000313" key="2">
    <source>
        <dbReference type="Proteomes" id="UP000774570"/>
    </source>
</evidence>
<dbReference type="InterPro" id="IPR046037">
    <property type="entry name" value="DUF5995"/>
</dbReference>
<accession>A0ABS7FRR7</accession>